<dbReference type="GeneID" id="8850244"/>
<sequence length="1003" mass="114513">MSTLTKQQFYDTLVHTWWPEDKITTFNKCRVLVCGMGGLGLEVAKNLLQNGIEQLTLMDSKMVSYEDLADFYSIVADSKEVEVIGRNRAERAMIVLNGLNPFAQINVKDGQVDSLAGDVQFLKEFDFIICTEHSLSSLIDLAQTCHDNNIKFVASDMKGLSCLIFYDMGEHKIKDLNPGFKEGCSIKDIINGNPTKIDLLDDEFNKEEGMNVHQNIVFRNVRGMTELNEHKAVRIKSKIGNRVVVDLDSTNFGKFELGDGSAYFMKCNVTGLDIRSHKLKSLKEELDNPTFKDSDSRTKVEKRHAFTQLELFERENGKIPKPYHEQDALEFVQFAKDRIPNQFFNQEICKTLAFTCQGRSAPFTSITGAFIVMEILKNLNAWDCLPSPLPTHEDCVNIPHKMKRFQQQINLIGKTLQSKIMKSNEVIFGMGGLGWECLKNYALMGLSSHEEAPSTTLVDAKEAILPNLITHPFIIEEDISKFANIKSMLAIDYVKNHINPQMKIDMVEEYARARPVNEEEEQFSWNNLDQYSGYTCTVPGKPIADLIVSRVINSTKRAIFATSECMKGNVTLMIPHLSGKHVRESNEVSYPQIINYYGSMKDMINFSIDYPFKEMYKDNLLIHLGPFGDFRDKYTDIVLYNPCHFENSIRWAVVKFNEYFDKGISEILETYFAPFMRNGTLPEYLARMRRPVPVPFNAINASHLDFVLYSAILRSKVYSVDLPNMEELKEILAKVLKEEDLGMKKIDSELSEETLKEKIETILNQLNIEFITFDPYNDLHLDFVQACALVRAQCYKIPPIVDKHYIKRVVGLTPSNSISNSITAGYATLQYYKLVQESPMKGEQFPSYSIDCSGKYSTDFFKYLHLRTQSFSLNTGNETISVTEWDLLELNNANERQDFTIKDIVDMMKEKYSCETLSIELKDSNASGNSYSIYSNFQFVFSTVSPLNQRMSSKLVQLWVNFNAFNSDDDFVLLQITGRSLLDNSSVTIPSLKFYLPSSLTSK</sequence>
<keyword evidence="7" id="KW-0539">Nucleus</keyword>
<reference evidence="11 12" key="1">
    <citation type="journal article" date="2010" name="Cell">
        <title>The genome of Naegleria gruberi illuminates early eukaryotic versatility.</title>
        <authorList>
            <person name="Fritz-Laylin L.K."/>
            <person name="Prochnik S.E."/>
            <person name="Ginger M.L."/>
            <person name="Dacks J.B."/>
            <person name="Carpenter M.L."/>
            <person name="Field M.C."/>
            <person name="Kuo A."/>
            <person name="Paredez A."/>
            <person name="Chapman J."/>
            <person name="Pham J."/>
            <person name="Shu S."/>
            <person name="Neupane R."/>
            <person name="Cipriano M."/>
            <person name="Mancuso J."/>
            <person name="Tu H."/>
            <person name="Salamov A."/>
            <person name="Lindquist E."/>
            <person name="Shapiro H."/>
            <person name="Lucas S."/>
            <person name="Grigoriev I.V."/>
            <person name="Cande W.Z."/>
            <person name="Fulton C."/>
            <person name="Rokhsar D.S."/>
            <person name="Dawson S.C."/>
        </authorList>
    </citation>
    <scope>NUCLEOTIDE SEQUENCE [LARGE SCALE GENOMIC DNA]</scope>
    <source>
        <strain evidence="11 12">NEG-M</strain>
    </source>
</reference>
<keyword evidence="6" id="KW-0833">Ubl conjugation pathway</keyword>
<evidence type="ECO:0000259" key="9">
    <source>
        <dbReference type="Pfam" id="PF00899"/>
    </source>
</evidence>
<dbReference type="GO" id="GO:0019948">
    <property type="term" value="F:SUMO activating enzyme activity"/>
    <property type="evidence" value="ECO:0007669"/>
    <property type="project" value="TreeGrafter"/>
</dbReference>
<dbReference type="InterPro" id="IPR035985">
    <property type="entry name" value="Ubiquitin-activating_enz"/>
</dbReference>
<evidence type="ECO:0000256" key="7">
    <source>
        <dbReference type="ARBA" id="ARBA00023242"/>
    </source>
</evidence>
<dbReference type="Pfam" id="PF10585">
    <property type="entry name" value="UBA_E1_SCCH"/>
    <property type="match status" value="1"/>
</dbReference>
<feature type="domain" description="Ubiquitin-activating enzyme SCCH" evidence="10">
    <location>
        <begin position="639"/>
        <end position="806"/>
    </location>
</feature>
<dbReference type="InParanoid" id="D2VDL9"/>
<dbReference type="InterPro" id="IPR042302">
    <property type="entry name" value="E1_FCCH_sf"/>
</dbReference>
<dbReference type="InterPro" id="IPR019572">
    <property type="entry name" value="UBA_E1_SCCH"/>
</dbReference>
<dbReference type="OMA" id="CIEWATE"/>
<comment type="pathway">
    <text evidence="3">Protein modification; protein ubiquitination.</text>
</comment>
<keyword evidence="12" id="KW-1185">Reference proteome</keyword>
<dbReference type="PRINTS" id="PR01849">
    <property type="entry name" value="UBIQUITINACT"/>
</dbReference>
<dbReference type="InterPro" id="IPR000011">
    <property type="entry name" value="UBQ/SUMO-activ_enz_E1-like"/>
</dbReference>
<dbReference type="Gene3D" id="3.50.50.80">
    <property type="entry name" value="Ubiquitin-activating enzyme E1, inactive adenylation domain, subdomain 1"/>
    <property type="match status" value="1"/>
</dbReference>
<feature type="domain" description="THIF-type NAD/FAD binding fold" evidence="9">
    <location>
        <begin position="18"/>
        <end position="380"/>
    </location>
</feature>
<dbReference type="Gene3D" id="3.40.50.720">
    <property type="entry name" value="NAD(P)-binding Rossmann-like Domain"/>
    <property type="match status" value="1"/>
</dbReference>
<dbReference type="STRING" id="5762.D2VDL9"/>
<dbReference type="VEuPathDB" id="AmoebaDB:NAEGRDRAFT_66967"/>
<accession>D2VDL9</accession>
<dbReference type="Pfam" id="PF00899">
    <property type="entry name" value="ThiF"/>
    <property type="match status" value="2"/>
</dbReference>
<evidence type="ECO:0000256" key="1">
    <source>
        <dbReference type="ARBA" id="ARBA00004123"/>
    </source>
</evidence>
<dbReference type="UniPathway" id="UPA00143"/>
<keyword evidence="5" id="KW-0436">Ligase</keyword>
<evidence type="ECO:0000259" key="10">
    <source>
        <dbReference type="Pfam" id="PF10585"/>
    </source>
</evidence>
<comment type="similarity">
    <text evidence="4">Belongs to the ubiquitin-activating E1 family.</text>
</comment>
<dbReference type="GO" id="GO:0005737">
    <property type="term" value="C:cytoplasm"/>
    <property type="evidence" value="ECO:0007669"/>
    <property type="project" value="TreeGrafter"/>
</dbReference>
<dbReference type="InterPro" id="IPR042063">
    <property type="entry name" value="Ubi_acti_E1_SCCH"/>
</dbReference>
<proteinExistence type="inferred from homology"/>
<evidence type="ECO:0000256" key="5">
    <source>
        <dbReference type="ARBA" id="ARBA00022598"/>
    </source>
</evidence>
<dbReference type="Gene3D" id="1.10.10.2660">
    <property type="entry name" value="Ubiquitin-activating enzyme E1, SCCH domain"/>
    <property type="match status" value="1"/>
</dbReference>
<dbReference type="Proteomes" id="UP000006671">
    <property type="component" value="Unassembled WGS sequence"/>
</dbReference>
<dbReference type="GO" id="GO:0031510">
    <property type="term" value="C:SUMO activating enzyme complex"/>
    <property type="evidence" value="ECO:0007669"/>
    <property type="project" value="TreeGrafter"/>
</dbReference>
<name>D2VDL9_NAEGR</name>
<dbReference type="SUPFAM" id="SSF69572">
    <property type="entry name" value="Activating enzymes of the ubiquitin-like proteins"/>
    <property type="match status" value="2"/>
</dbReference>
<dbReference type="InterPro" id="IPR045886">
    <property type="entry name" value="ThiF/MoeB/HesA"/>
</dbReference>
<dbReference type="AlphaFoldDB" id="D2VDL9"/>
<comment type="pathway">
    <text evidence="2">Protein modification; protein sumoylation.</text>
</comment>
<dbReference type="GO" id="GO:0016925">
    <property type="term" value="P:protein sumoylation"/>
    <property type="evidence" value="ECO:0007669"/>
    <property type="project" value="TreeGrafter"/>
</dbReference>
<evidence type="ECO:0000313" key="12">
    <source>
        <dbReference type="Proteomes" id="UP000006671"/>
    </source>
</evidence>
<comment type="subcellular location">
    <subcellularLocation>
        <location evidence="1">Nucleus</location>
    </subcellularLocation>
</comment>
<dbReference type="OrthoDB" id="10252231at2759"/>
<dbReference type="InterPro" id="IPR000594">
    <property type="entry name" value="ThiF_NAD_FAD-bd"/>
</dbReference>
<dbReference type="KEGG" id="ngr:NAEGRDRAFT_66967"/>
<dbReference type="eggNOG" id="KOG2012">
    <property type="taxonomic scope" value="Eukaryota"/>
</dbReference>
<dbReference type="EMBL" id="GG738865">
    <property type="protein sequence ID" value="EFC45024.1"/>
    <property type="molecule type" value="Genomic_DNA"/>
</dbReference>
<evidence type="ECO:0000256" key="2">
    <source>
        <dbReference type="ARBA" id="ARBA00004718"/>
    </source>
</evidence>
<dbReference type="PANTHER" id="PTHR10953">
    <property type="entry name" value="UBIQUITIN-ACTIVATING ENZYME E1"/>
    <property type="match status" value="1"/>
</dbReference>
<evidence type="ECO:0000313" key="11">
    <source>
        <dbReference type="EMBL" id="EFC45024.1"/>
    </source>
</evidence>
<dbReference type="Gene3D" id="2.40.30.180">
    <property type="entry name" value="Ubiquitin-activating enzyme E1, FCCH domain"/>
    <property type="match status" value="1"/>
</dbReference>
<dbReference type="RefSeq" id="XP_002677768.1">
    <property type="nucleotide sequence ID" value="XM_002677722.1"/>
</dbReference>
<feature type="domain" description="THIF-type NAD/FAD binding fold" evidence="9">
    <location>
        <begin position="406"/>
        <end position="578"/>
    </location>
</feature>
<dbReference type="GO" id="GO:0016567">
    <property type="term" value="P:protein ubiquitination"/>
    <property type="evidence" value="ECO:0007669"/>
    <property type="project" value="UniProtKB-UniPathway"/>
</dbReference>
<dbReference type="PANTHER" id="PTHR10953:SF162">
    <property type="entry name" value="SUMO-ACTIVATING ENZYME SUBUNIT 1"/>
    <property type="match status" value="1"/>
</dbReference>
<evidence type="ECO:0000256" key="4">
    <source>
        <dbReference type="ARBA" id="ARBA00005673"/>
    </source>
</evidence>
<protein>
    <recommendedName>
        <fullName evidence="8">Ubiquitin-like 1-activating enzyme E1A</fullName>
    </recommendedName>
</protein>
<evidence type="ECO:0000256" key="6">
    <source>
        <dbReference type="ARBA" id="ARBA00022786"/>
    </source>
</evidence>
<dbReference type="InterPro" id="IPR042449">
    <property type="entry name" value="Ub-E1_IAD_1"/>
</dbReference>
<organism evidence="12">
    <name type="scientific">Naegleria gruberi</name>
    <name type="common">Amoeba</name>
    <dbReference type="NCBI Taxonomy" id="5762"/>
    <lineage>
        <taxon>Eukaryota</taxon>
        <taxon>Discoba</taxon>
        <taxon>Heterolobosea</taxon>
        <taxon>Tetramitia</taxon>
        <taxon>Eutetramitia</taxon>
        <taxon>Vahlkampfiidae</taxon>
        <taxon>Naegleria</taxon>
    </lineage>
</organism>
<gene>
    <name evidence="11" type="ORF">NAEGRDRAFT_66967</name>
</gene>
<evidence type="ECO:0000256" key="8">
    <source>
        <dbReference type="ARBA" id="ARBA00044354"/>
    </source>
</evidence>
<evidence type="ECO:0000256" key="3">
    <source>
        <dbReference type="ARBA" id="ARBA00004906"/>
    </source>
</evidence>
<dbReference type="Gene3D" id="3.40.50.12550">
    <property type="entry name" value="Ubiquitin-activating enzyme E1, inactive adenylation domain, subdomain 2"/>
    <property type="match status" value="1"/>
</dbReference>